<evidence type="ECO:0000313" key="2">
    <source>
        <dbReference type="Proteomes" id="UP000646548"/>
    </source>
</evidence>
<gene>
    <name evidence="1" type="ORF">FQA47_017031</name>
</gene>
<accession>A0A834L1D5</accession>
<protein>
    <submittedName>
        <fullName evidence="1">Uncharacterized protein</fullName>
    </submittedName>
</protein>
<reference evidence="1" key="1">
    <citation type="journal article" name="BMC Genomics">
        <title>Long-read sequencing and de novo genome assembly of marine medaka (Oryzias melastigma).</title>
        <authorList>
            <person name="Liang P."/>
            <person name="Saqib H.S.A."/>
            <person name="Ni X."/>
            <person name="Shen Y."/>
        </authorList>
    </citation>
    <scope>NUCLEOTIDE SEQUENCE</scope>
    <source>
        <strain evidence="1">Bigg-433</strain>
    </source>
</reference>
<dbReference type="EMBL" id="WKFB01000038">
    <property type="protein sequence ID" value="KAF6738057.1"/>
    <property type="molecule type" value="Genomic_DNA"/>
</dbReference>
<dbReference type="AlphaFoldDB" id="A0A834L1D5"/>
<evidence type="ECO:0000313" key="1">
    <source>
        <dbReference type="EMBL" id="KAF6738057.1"/>
    </source>
</evidence>
<name>A0A834L1D5_ORYME</name>
<sequence>MDCQIELRLLLHSTEHAKWKHGKRMHCLAPPGPSQTSGRNILFSDALLVCVSSHEKSLIAQPVSEGCSHISTKNEEASAKFILKLCCWKISKIYKLKDPL</sequence>
<proteinExistence type="predicted"/>
<comment type="caution">
    <text evidence="1">The sequence shown here is derived from an EMBL/GenBank/DDBJ whole genome shotgun (WGS) entry which is preliminary data.</text>
</comment>
<dbReference type="Proteomes" id="UP000646548">
    <property type="component" value="Unassembled WGS sequence"/>
</dbReference>
<organism evidence="1 2">
    <name type="scientific">Oryzias melastigma</name>
    <name type="common">Marine medaka</name>
    <dbReference type="NCBI Taxonomy" id="30732"/>
    <lineage>
        <taxon>Eukaryota</taxon>
        <taxon>Metazoa</taxon>
        <taxon>Chordata</taxon>
        <taxon>Craniata</taxon>
        <taxon>Vertebrata</taxon>
        <taxon>Euteleostomi</taxon>
        <taxon>Actinopterygii</taxon>
        <taxon>Neopterygii</taxon>
        <taxon>Teleostei</taxon>
        <taxon>Neoteleostei</taxon>
        <taxon>Acanthomorphata</taxon>
        <taxon>Ovalentaria</taxon>
        <taxon>Atherinomorphae</taxon>
        <taxon>Beloniformes</taxon>
        <taxon>Adrianichthyidae</taxon>
        <taxon>Oryziinae</taxon>
        <taxon>Oryzias</taxon>
    </lineage>
</organism>